<dbReference type="SUPFAM" id="SSF103473">
    <property type="entry name" value="MFS general substrate transporter"/>
    <property type="match status" value="1"/>
</dbReference>
<dbReference type="InterPro" id="IPR036259">
    <property type="entry name" value="MFS_trans_sf"/>
</dbReference>
<evidence type="ECO:0000256" key="1">
    <source>
        <dbReference type="ARBA" id="ARBA00004651"/>
    </source>
</evidence>
<dbReference type="GO" id="GO:0022857">
    <property type="term" value="F:transmembrane transporter activity"/>
    <property type="evidence" value="ECO:0007669"/>
    <property type="project" value="InterPro"/>
</dbReference>
<name>A0A846X7Q6_9NOCA</name>
<dbReference type="RefSeq" id="WP_068049733.1">
    <property type="nucleotide sequence ID" value="NZ_JAAXOO010000001.1"/>
</dbReference>
<evidence type="ECO:0000256" key="5">
    <source>
        <dbReference type="ARBA" id="ARBA00023136"/>
    </source>
</evidence>
<keyword evidence="3 6" id="KW-0812">Transmembrane</keyword>
<feature type="transmembrane region" description="Helical" evidence="6">
    <location>
        <begin position="25"/>
        <end position="50"/>
    </location>
</feature>
<keyword evidence="2" id="KW-0813">Transport</keyword>
<protein>
    <submittedName>
        <fullName evidence="8">MFS transporter</fullName>
    </submittedName>
</protein>
<dbReference type="Proteomes" id="UP000565715">
    <property type="component" value="Unassembled WGS sequence"/>
</dbReference>
<evidence type="ECO:0000256" key="4">
    <source>
        <dbReference type="ARBA" id="ARBA00022989"/>
    </source>
</evidence>
<dbReference type="PROSITE" id="PS50850">
    <property type="entry name" value="MFS"/>
    <property type="match status" value="1"/>
</dbReference>
<keyword evidence="9" id="KW-1185">Reference proteome</keyword>
<dbReference type="Gene3D" id="1.20.1720.10">
    <property type="entry name" value="Multidrug resistance protein D"/>
    <property type="match status" value="1"/>
</dbReference>
<evidence type="ECO:0000256" key="3">
    <source>
        <dbReference type="ARBA" id="ARBA00022692"/>
    </source>
</evidence>
<feature type="transmembrane region" description="Helical" evidence="6">
    <location>
        <begin position="352"/>
        <end position="371"/>
    </location>
</feature>
<dbReference type="PANTHER" id="PTHR23501">
    <property type="entry name" value="MAJOR FACILITATOR SUPERFAMILY"/>
    <property type="match status" value="1"/>
</dbReference>
<feature type="transmembrane region" description="Helical" evidence="6">
    <location>
        <begin position="422"/>
        <end position="442"/>
    </location>
</feature>
<proteinExistence type="predicted"/>
<feature type="transmembrane region" description="Helical" evidence="6">
    <location>
        <begin position="323"/>
        <end position="345"/>
    </location>
</feature>
<feature type="transmembrane region" description="Helical" evidence="6">
    <location>
        <begin position="92"/>
        <end position="110"/>
    </location>
</feature>
<sequence length="494" mass="50467">MTGTLDGRRPAAATTSETRRWTPRLVAILVVLILISEIIPVSSVLAGTALPAIAAEFATTQAGWTMTIAFLTASIGMPLVGKLADMYGKKRLLMIVLAVTVAGAVLSALAPTYPVFLIGRALQGAIFSVAFLCYSLVRDVFPPRIIPFAVSVTITGTGIVVVLQPFLAGWLIDNHGVTGAFWFVTVLTAVLAAAAFLIIPESPVRSGDSRPDLVGAVLLGGSVAAVLLAVSKAPEWGWSSAATPALLLLGCAMFAAWLVQAGHTPEPLINVRQLRRPALLFTVLSSGLVYGVGTTTSSILAVMAMTPREAGGDYGFGMTASEYAIFGVINGLGIVLGGLIVGVTARRTGAKLHMVLAAALIGIGVLAMGVWRGEELIVLIATGVVHLGVGLAGAAIPNLVIAAVPADSQVVSSSIAEVSRTLLAGVGTTVVFFLLNANVRALAEGAPVYAGAGFMWAFGVIAACALAGGICAVFLPRRLGAEIPTAGKGEPAAA</sequence>
<feature type="transmembrane region" description="Helical" evidence="6">
    <location>
        <begin position="211"/>
        <end position="230"/>
    </location>
</feature>
<accession>A0A846X7Q6</accession>
<dbReference type="AlphaFoldDB" id="A0A846X7Q6"/>
<evidence type="ECO:0000313" key="9">
    <source>
        <dbReference type="Proteomes" id="UP000565715"/>
    </source>
</evidence>
<feature type="transmembrane region" description="Helical" evidence="6">
    <location>
        <begin position="454"/>
        <end position="475"/>
    </location>
</feature>
<dbReference type="Gene3D" id="1.20.1250.20">
    <property type="entry name" value="MFS general substrate transporter like domains"/>
    <property type="match status" value="1"/>
</dbReference>
<feature type="transmembrane region" description="Helical" evidence="6">
    <location>
        <begin position="377"/>
        <end position="401"/>
    </location>
</feature>
<keyword evidence="4 6" id="KW-1133">Transmembrane helix</keyword>
<evidence type="ECO:0000256" key="6">
    <source>
        <dbReference type="SAM" id="Phobius"/>
    </source>
</evidence>
<reference evidence="8 9" key="1">
    <citation type="submission" date="2020-04" db="EMBL/GenBank/DDBJ databases">
        <title>MicrobeNet Type strains.</title>
        <authorList>
            <person name="Nicholson A.C."/>
        </authorList>
    </citation>
    <scope>NUCLEOTIDE SEQUENCE [LARGE SCALE GENOMIC DNA]</scope>
    <source>
        <strain evidence="8 9">DSM 45078</strain>
    </source>
</reference>
<dbReference type="PANTHER" id="PTHR23501:SF197">
    <property type="entry name" value="COMD"/>
    <property type="match status" value="1"/>
</dbReference>
<dbReference type="InterPro" id="IPR011701">
    <property type="entry name" value="MFS"/>
</dbReference>
<dbReference type="InterPro" id="IPR020846">
    <property type="entry name" value="MFS_dom"/>
</dbReference>
<feature type="transmembrane region" description="Helical" evidence="6">
    <location>
        <begin position="62"/>
        <end position="80"/>
    </location>
</feature>
<evidence type="ECO:0000259" key="7">
    <source>
        <dbReference type="PROSITE" id="PS50850"/>
    </source>
</evidence>
<feature type="transmembrane region" description="Helical" evidence="6">
    <location>
        <begin position="116"/>
        <end position="136"/>
    </location>
</feature>
<dbReference type="Pfam" id="PF07690">
    <property type="entry name" value="MFS_1"/>
    <property type="match status" value="1"/>
</dbReference>
<evidence type="ECO:0000256" key="2">
    <source>
        <dbReference type="ARBA" id="ARBA00022448"/>
    </source>
</evidence>
<keyword evidence="5 6" id="KW-0472">Membrane</keyword>
<feature type="transmembrane region" description="Helical" evidence="6">
    <location>
        <begin position="236"/>
        <end position="259"/>
    </location>
</feature>
<gene>
    <name evidence="8" type="ORF">HGA13_00190</name>
</gene>
<dbReference type="EMBL" id="JAAXOO010000001">
    <property type="protein sequence ID" value="NKY31495.1"/>
    <property type="molecule type" value="Genomic_DNA"/>
</dbReference>
<comment type="caution">
    <text evidence="8">The sequence shown here is derived from an EMBL/GenBank/DDBJ whole genome shotgun (WGS) entry which is preliminary data.</text>
</comment>
<feature type="domain" description="Major facilitator superfamily (MFS) profile" evidence="7">
    <location>
        <begin position="28"/>
        <end position="480"/>
    </location>
</feature>
<feature type="transmembrane region" description="Helical" evidence="6">
    <location>
        <begin position="279"/>
        <end position="303"/>
    </location>
</feature>
<feature type="transmembrane region" description="Helical" evidence="6">
    <location>
        <begin position="179"/>
        <end position="199"/>
    </location>
</feature>
<dbReference type="GO" id="GO:0005886">
    <property type="term" value="C:plasma membrane"/>
    <property type="evidence" value="ECO:0007669"/>
    <property type="project" value="UniProtKB-SubCell"/>
</dbReference>
<feature type="transmembrane region" description="Helical" evidence="6">
    <location>
        <begin position="148"/>
        <end position="167"/>
    </location>
</feature>
<comment type="subcellular location">
    <subcellularLocation>
        <location evidence="1">Cell membrane</location>
        <topology evidence="1">Multi-pass membrane protein</topology>
    </subcellularLocation>
</comment>
<organism evidence="8 9">
    <name type="scientific">Nocardia speluncae</name>
    <dbReference type="NCBI Taxonomy" id="419477"/>
    <lineage>
        <taxon>Bacteria</taxon>
        <taxon>Bacillati</taxon>
        <taxon>Actinomycetota</taxon>
        <taxon>Actinomycetes</taxon>
        <taxon>Mycobacteriales</taxon>
        <taxon>Nocardiaceae</taxon>
        <taxon>Nocardia</taxon>
    </lineage>
</organism>
<evidence type="ECO:0000313" key="8">
    <source>
        <dbReference type="EMBL" id="NKY31495.1"/>
    </source>
</evidence>